<dbReference type="InterPro" id="IPR011639">
    <property type="entry name" value="MethylTrfase_TaqI-like_dom"/>
</dbReference>
<keyword evidence="3 9" id="KW-0489">Methyltransferase</keyword>
<dbReference type="RefSeq" id="WP_176974864.1">
    <property type="nucleotide sequence ID" value="NZ_JABZEO010000001.1"/>
</dbReference>
<comment type="catalytic activity">
    <reaction evidence="7">
        <text>a 2'-deoxyadenosine in DNA + S-adenosyl-L-methionine = an N(6)-methyl-2'-deoxyadenosine in DNA + S-adenosyl-L-homocysteine + H(+)</text>
        <dbReference type="Rhea" id="RHEA:15197"/>
        <dbReference type="Rhea" id="RHEA-COMP:12418"/>
        <dbReference type="Rhea" id="RHEA-COMP:12419"/>
        <dbReference type="ChEBI" id="CHEBI:15378"/>
        <dbReference type="ChEBI" id="CHEBI:57856"/>
        <dbReference type="ChEBI" id="CHEBI:59789"/>
        <dbReference type="ChEBI" id="CHEBI:90615"/>
        <dbReference type="ChEBI" id="CHEBI:90616"/>
        <dbReference type="EC" id="2.1.1.72"/>
    </reaction>
</comment>
<evidence type="ECO:0000259" key="8">
    <source>
        <dbReference type="Pfam" id="PF07669"/>
    </source>
</evidence>
<keyword evidence="10" id="KW-1185">Reference proteome</keyword>
<organism evidence="9 10">
    <name type="scientific">Allochromatium humboldtianum</name>
    <dbReference type="NCBI Taxonomy" id="504901"/>
    <lineage>
        <taxon>Bacteria</taxon>
        <taxon>Pseudomonadati</taxon>
        <taxon>Pseudomonadota</taxon>
        <taxon>Gammaproteobacteria</taxon>
        <taxon>Chromatiales</taxon>
        <taxon>Chromatiaceae</taxon>
        <taxon>Allochromatium</taxon>
    </lineage>
</organism>
<evidence type="ECO:0000313" key="10">
    <source>
        <dbReference type="Proteomes" id="UP000592294"/>
    </source>
</evidence>
<dbReference type="GO" id="GO:0009007">
    <property type="term" value="F:site-specific DNA-methyltransferase (adenine-specific) activity"/>
    <property type="evidence" value="ECO:0007669"/>
    <property type="project" value="UniProtKB-EC"/>
</dbReference>
<evidence type="ECO:0000256" key="5">
    <source>
        <dbReference type="ARBA" id="ARBA00022691"/>
    </source>
</evidence>
<comment type="similarity">
    <text evidence="1">Belongs to the N(4)/N(6)-methyltransferase family.</text>
</comment>
<keyword evidence="5" id="KW-0949">S-adenosyl-L-methionine</keyword>
<evidence type="ECO:0000256" key="6">
    <source>
        <dbReference type="ARBA" id="ARBA00022747"/>
    </source>
</evidence>
<evidence type="ECO:0000256" key="4">
    <source>
        <dbReference type="ARBA" id="ARBA00022679"/>
    </source>
</evidence>
<dbReference type="GO" id="GO:0032259">
    <property type="term" value="P:methylation"/>
    <property type="evidence" value="ECO:0007669"/>
    <property type="project" value="UniProtKB-KW"/>
</dbReference>
<dbReference type="EMBL" id="JABZEO010000001">
    <property type="protein sequence ID" value="NVZ08079.1"/>
    <property type="molecule type" value="Genomic_DNA"/>
</dbReference>
<evidence type="ECO:0000256" key="3">
    <source>
        <dbReference type="ARBA" id="ARBA00022603"/>
    </source>
</evidence>
<protein>
    <recommendedName>
        <fullName evidence="2">site-specific DNA-methyltransferase (adenine-specific)</fullName>
        <ecNumber evidence="2">2.1.1.72</ecNumber>
    </recommendedName>
</protein>
<dbReference type="Pfam" id="PF07669">
    <property type="entry name" value="Eco57I"/>
    <property type="match status" value="1"/>
</dbReference>
<dbReference type="Proteomes" id="UP000592294">
    <property type="component" value="Unassembled WGS sequence"/>
</dbReference>
<proteinExistence type="inferred from homology"/>
<dbReference type="InterPro" id="IPR050953">
    <property type="entry name" value="N4_N6_ade-DNA_methylase"/>
</dbReference>
<evidence type="ECO:0000256" key="1">
    <source>
        <dbReference type="ARBA" id="ARBA00006594"/>
    </source>
</evidence>
<evidence type="ECO:0000256" key="2">
    <source>
        <dbReference type="ARBA" id="ARBA00011900"/>
    </source>
</evidence>
<sequence length="578" mass="64567">MSPLLDVLGPAARCPAIKSALSRLARQHDTERDSVSTPPEVVNALLDLAGYTPDRPLYRLRLLEPAFGQGEVLLAAIERLLAAYSLAGGQASEAVRELRETIRAVEPHIADHDATARAVEARLVAAGLSERDAHRLRTVWLIRDDFLLCHLRGEFDCVVGRPPQVRLERLPSVLRREYRRRFHTLYDRADLSIAFFERALDRLAPDGRLGFVCAGRWLRNKSGGPLRAKVTLEFTLTHFIDLEGLDALASNGLAALTFIERPPVEPPADTLGTTRLVKPGVLSLIEQLPYLVATLGAESPDETLVAEVRLGGARRDAPWLLDGGEHLDVIRRLEQAYPTLDEVGCKVGLGVATGCDRVFIDDYPSLPVEPACKLPLVMARDLADGEIRWHGQGVINPFRADGRLVDLDEHPRLAKYLERHRAAIAGRHVARRNPTAWYRTIDRIDPSLVERPKLLMADIRGETLVVFDEGHFYPHHSLCYVTMSEWEPRALQAVLRSSVAMAMVATYDTRSAGHPRIQASSLKRLRIPRWTEVPETLRAELATVALESDRDAVDEAVFRLYGLDGREAEYVRAMARRY</sequence>
<dbReference type="SUPFAM" id="SSF53335">
    <property type="entry name" value="S-adenosyl-L-methionine-dependent methyltransferases"/>
    <property type="match status" value="1"/>
</dbReference>
<dbReference type="PANTHER" id="PTHR33841">
    <property type="entry name" value="DNA METHYLTRANSFERASE YEEA-RELATED"/>
    <property type="match status" value="1"/>
</dbReference>
<dbReference type="PANTHER" id="PTHR33841:SF5">
    <property type="entry name" value="DNA METHYLASE (MODIFICATION METHYLASE) (METHYLTRANSFERASE)-RELATED"/>
    <property type="match status" value="1"/>
</dbReference>
<keyword evidence="4" id="KW-0808">Transferase</keyword>
<evidence type="ECO:0000256" key="7">
    <source>
        <dbReference type="ARBA" id="ARBA00047942"/>
    </source>
</evidence>
<dbReference type="GO" id="GO:0009307">
    <property type="term" value="P:DNA restriction-modification system"/>
    <property type="evidence" value="ECO:0007669"/>
    <property type="project" value="UniProtKB-KW"/>
</dbReference>
<keyword evidence="6" id="KW-0680">Restriction system</keyword>
<dbReference type="EC" id="2.1.1.72" evidence="2"/>
<comment type="caution">
    <text evidence="9">The sequence shown here is derived from an EMBL/GenBank/DDBJ whole genome shotgun (WGS) entry which is preliminary data.</text>
</comment>
<reference evidence="9 10" key="1">
    <citation type="submission" date="2020-06" db="EMBL/GenBank/DDBJ databases">
        <title>Whole-genome sequence of Allochromatium humboldtianum DSM 21881, type strain.</title>
        <authorList>
            <person name="Kyndt J.A."/>
            <person name="Meyer T.E."/>
        </authorList>
    </citation>
    <scope>NUCLEOTIDE SEQUENCE [LARGE SCALE GENOMIC DNA]</scope>
    <source>
        <strain evidence="9 10">DSM 21881</strain>
    </source>
</reference>
<accession>A0A850R0I5</accession>
<feature type="domain" description="Type II methyltransferase M.TaqI-like" evidence="8">
    <location>
        <begin position="145"/>
        <end position="243"/>
    </location>
</feature>
<dbReference type="PRINTS" id="PR00507">
    <property type="entry name" value="N12N6MTFRASE"/>
</dbReference>
<gene>
    <name evidence="9" type="ORF">HW932_02235</name>
</gene>
<evidence type="ECO:0000313" key="9">
    <source>
        <dbReference type="EMBL" id="NVZ08079.1"/>
    </source>
</evidence>
<dbReference type="AlphaFoldDB" id="A0A850R0I5"/>
<name>A0A850R0I5_9GAMM</name>
<dbReference type="InterPro" id="IPR029063">
    <property type="entry name" value="SAM-dependent_MTases_sf"/>
</dbReference>
<dbReference type="Gene3D" id="3.40.50.150">
    <property type="entry name" value="Vaccinia Virus protein VP39"/>
    <property type="match status" value="1"/>
</dbReference>